<sequence>EYVPLCASSDVNSHVCAAPGGNGTQGSPFQYIQDGVNDAFPGDTIYVFNGTYSECVMIKYPLKQLDLIGESRENVIIDGGGSGDVVHVSADNV</sequence>
<dbReference type="InterPro" id="IPR011050">
    <property type="entry name" value="Pectin_lyase_fold/virulence"/>
</dbReference>
<reference evidence="1" key="1">
    <citation type="journal article" date="2014" name="Front. Microbiol.">
        <title>High frequency of phylogenetically diverse reductive dehalogenase-homologous genes in deep subseafloor sedimentary metagenomes.</title>
        <authorList>
            <person name="Kawai M."/>
            <person name="Futagami T."/>
            <person name="Toyoda A."/>
            <person name="Takaki Y."/>
            <person name="Nishi S."/>
            <person name="Hori S."/>
            <person name="Arai W."/>
            <person name="Tsubouchi T."/>
            <person name="Morono Y."/>
            <person name="Uchiyama I."/>
            <person name="Ito T."/>
            <person name="Fujiyama A."/>
            <person name="Inagaki F."/>
            <person name="Takami H."/>
        </authorList>
    </citation>
    <scope>NUCLEOTIDE SEQUENCE</scope>
    <source>
        <strain evidence="1">Expedition CK06-06</strain>
    </source>
</reference>
<dbReference type="Gene3D" id="2.160.20.10">
    <property type="entry name" value="Single-stranded right-handed beta-helix, Pectin lyase-like"/>
    <property type="match status" value="1"/>
</dbReference>
<protein>
    <recommendedName>
        <fullName evidence="2">DUF1565 domain-containing protein</fullName>
    </recommendedName>
</protein>
<accession>X1QLG0</accession>
<dbReference type="InterPro" id="IPR012334">
    <property type="entry name" value="Pectin_lyas_fold"/>
</dbReference>
<gene>
    <name evidence="1" type="ORF">S06H3_65463</name>
</gene>
<proteinExistence type="predicted"/>
<dbReference type="SUPFAM" id="SSF51126">
    <property type="entry name" value="Pectin lyase-like"/>
    <property type="match status" value="1"/>
</dbReference>
<evidence type="ECO:0008006" key="2">
    <source>
        <dbReference type="Google" id="ProtNLM"/>
    </source>
</evidence>
<feature type="non-terminal residue" evidence="1">
    <location>
        <position position="93"/>
    </location>
</feature>
<evidence type="ECO:0000313" key="1">
    <source>
        <dbReference type="EMBL" id="GAI69068.1"/>
    </source>
</evidence>
<comment type="caution">
    <text evidence="1">The sequence shown here is derived from an EMBL/GenBank/DDBJ whole genome shotgun (WGS) entry which is preliminary data.</text>
</comment>
<name>X1QLG0_9ZZZZ</name>
<dbReference type="AlphaFoldDB" id="X1QLG0"/>
<organism evidence="1">
    <name type="scientific">marine sediment metagenome</name>
    <dbReference type="NCBI Taxonomy" id="412755"/>
    <lineage>
        <taxon>unclassified sequences</taxon>
        <taxon>metagenomes</taxon>
        <taxon>ecological metagenomes</taxon>
    </lineage>
</organism>
<dbReference type="EMBL" id="BARV01044092">
    <property type="protein sequence ID" value="GAI69068.1"/>
    <property type="molecule type" value="Genomic_DNA"/>
</dbReference>
<feature type="non-terminal residue" evidence="1">
    <location>
        <position position="1"/>
    </location>
</feature>